<dbReference type="Gene3D" id="3.40.50.300">
    <property type="entry name" value="P-loop containing nucleotide triphosphate hydrolases"/>
    <property type="match status" value="1"/>
</dbReference>
<evidence type="ECO:0000259" key="3">
    <source>
        <dbReference type="PROSITE" id="PS50893"/>
    </source>
</evidence>
<name>A0A1I5WKC5_9FIRM</name>
<dbReference type="Proteomes" id="UP000182624">
    <property type="component" value="Unassembled WGS sequence"/>
</dbReference>
<dbReference type="OrthoDB" id="9804819at2"/>
<evidence type="ECO:0000256" key="2">
    <source>
        <dbReference type="ARBA" id="ARBA00022840"/>
    </source>
</evidence>
<keyword evidence="5" id="KW-1185">Reference proteome</keyword>
<dbReference type="Pfam" id="PF00005">
    <property type="entry name" value="ABC_tran"/>
    <property type="match status" value="1"/>
</dbReference>
<dbReference type="GO" id="GO:0005524">
    <property type="term" value="F:ATP binding"/>
    <property type="evidence" value="ECO:0007669"/>
    <property type="project" value="UniProtKB-KW"/>
</dbReference>
<sequence>MIELLDLDKSYDDIKAVNRVSLSIMDGEVFGLVGTNGAGKSTILRIIAGVIQPDLGIVCVDNRPVYDNPDVKKDIFYISDDQYFLPNSSPEDMAEYYEGIYEKFDKLRFFKMCNGFGLDIKRKISTFSKGMKKQISILLGICAGTKYLLCDETFDGLDPVVRQGVKSLFAAEMEDRGLTPMIASHNLRELEDICDHVGLLHKGGVILSEDISDMKLNMQKVQCVFASDADEKNALEGIDILLHEKRGRLHTITMRGEREEIEAAFKRGNPIFFEVLALSLEEIFISETEVVGYDIRKFILQ</sequence>
<dbReference type="SMART" id="SM00382">
    <property type="entry name" value="AAA"/>
    <property type="match status" value="1"/>
</dbReference>
<dbReference type="PROSITE" id="PS50893">
    <property type="entry name" value="ABC_TRANSPORTER_2"/>
    <property type="match status" value="1"/>
</dbReference>
<protein>
    <submittedName>
        <fullName evidence="4">ABC-2 type transport system ATP-binding protein</fullName>
    </submittedName>
</protein>
<dbReference type="GO" id="GO:0016887">
    <property type="term" value="F:ATP hydrolysis activity"/>
    <property type="evidence" value="ECO:0007669"/>
    <property type="project" value="InterPro"/>
</dbReference>
<dbReference type="AlphaFoldDB" id="A0A1I5WKC5"/>
<dbReference type="RefSeq" id="WP_074890091.1">
    <property type="nucleotide sequence ID" value="NZ_FOXO01000023.1"/>
</dbReference>
<dbReference type="CDD" id="cd03230">
    <property type="entry name" value="ABC_DR_subfamily_A"/>
    <property type="match status" value="1"/>
</dbReference>
<dbReference type="InterPro" id="IPR003593">
    <property type="entry name" value="AAA+_ATPase"/>
</dbReference>
<dbReference type="InterPro" id="IPR027417">
    <property type="entry name" value="P-loop_NTPase"/>
</dbReference>
<reference evidence="5" key="1">
    <citation type="submission" date="2016-10" db="EMBL/GenBank/DDBJ databases">
        <authorList>
            <person name="Varghese N."/>
            <person name="Submissions S."/>
        </authorList>
    </citation>
    <scope>NUCLEOTIDE SEQUENCE [LARGE SCALE GENOMIC DNA]</scope>
    <source>
        <strain evidence="5">P18</strain>
    </source>
</reference>
<evidence type="ECO:0000256" key="1">
    <source>
        <dbReference type="ARBA" id="ARBA00022741"/>
    </source>
</evidence>
<keyword evidence="1" id="KW-0547">Nucleotide-binding</keyword>
<proteinExistence type="predicted"/>
<accession>A0A1I5WKC5</accession>
<dbReference type="PANTHER" id="PTHR43158:SF10">
    <property type="entry name" value="ABC TRANSPORTER ATP-BINDING PROTEIN YTRB"/>
    <property type="match status" value="1"/>
</dbReference>
<organism evidence="4 5">
    <name type="scientific">Butyrivibrio proteoclasticus</name>
    <dbReference type="NCBI Taxonomy" id="43305"/>
    <lineage>
        <taxon>Bacteria</taxon>
        <taxon>Bacillati</taxon>
        <taxon>Bacillota</taxon>
        <taxon>Clostridia</taxon>
        <taxon>Lachnospirales</taxon>
        <taxon>Lachnospiraceae</taxon>
        <taxon>Butyrivibrio</taxon>
    </lineage>
</organism>
<gene>
    <name evidence="4" type="ORF">SAMN04487928_12331</name>
</gene>
<evidence type="ECO:0000313" key="4">
    <source>
        <dbReference type="EMBL" id="SFQ20159.1"/>
    </source>
</evidence>
<feature type="domain" description="ABC transporter" evidence="3">
    <location>
        <begin position="2"/>
        <end position="227"/>
    </location>
</feature>
<dbReference type="EMBL" id="FOXO01000023">
    <property type="protein sequence ID" value="SFQ20159.1"/>
    <property type="molecule type" value="Genomic_DNA"/>
</dbReference>
<keyword evidence="2 4" id="KW-0067">ATP-binding</keyword>
<dbReference type="PANTHER" id="PTHR43158">
    <property type="entry name" value="SKFA PEPTIDE EXPORT ATP-BINDING PROTEIN SKFE"/>
    <property type="match status" value="1"/>
</dbReference>
<dbReference type="SUPFAM" id="SSF52540">
    <property type="entry name" value="P-loop containing nucleoside triphosphate hydrolases"/>
    <property type="match status" value="1"/>
</dbReference>
<dbReference type="InterPro" id="IPR003439">
    <property type="entry name" value="ABC_transporter-like_ATP-bd"/>
</dbReference>
<evidence type="ECO:0000313" key="5">
    <source>
        <dbReference type="Proteomes" id="UP000182624"/>
    </source>
</evidence>